<feature type="region of interest" description="Disordered" evidence="1">
    <location>
        <begin position="54"/>
        <end position="77"/>
    </location>
</feature>
<evidence type="ECO:0000256" key="1">
    <source>
        <dbReference type="SAM" id="MobiDB-lite"/>
    </source>
</evidence>
<sequence length="215" mass="23938">MFRPAAVHPSPEASLEIEQSSYKLPSFLPCSHHTNAMPALRTAAESTLKATKQLTLTGKPAPAASTSKSKSSRSKSNKVERVYTDAILAIKPEFTELIAAREKNHEYRAYKLRETVVRIWLYNIAPTAAITHIMETALPKTPGQVCDPTGVGNDDFDNGLKKSKFGYPVLGLYRLKNPLQPDEMKKYGVSPPQGLVYVPKKMVDEYPLEDMEKLF</sequence>
<dbReference type="OrthoDB" id="2149705at2759"/>
<accession>A0A369K7B7</accession>
<comment type="caution">
    <text evidence="2">The sequence shown here is derived from an EMBL/GenBank/DDBJ whole genome shotgun (WGS) entry which is preliminary data.</text>
</comment>
<protein>
    <submittedName>
        <fullName evidence="2">Uncharacterized protein</fullName>
    </submittedName>
</protein>
<reference evidence="2" key="1">
    <citation type="submission" date="2018-04" db="EMBL/GenBank/DDBJ databases">
        <title>Whole genome sequencing of Hypsizygus marmoreus.</title>
        <authorList>
            <person name="Choi I.-G."/>
            <person name="Min B."/>
            <person name="Kim J.-G."/>
            <person name="Kim S."/>
            <person name="Oh Y.-L."/>
            <person name="Kong W.-S."/>
            <person name="Park H."/>
            <person name="Jeong J."/>
            <person name="Song E.-S."/>
        </authorList>
    </citation>
    <scope>NUCLEOTIDE SEQUENCE [LARGE SCALE GENOMIC DNA]</scope>
    <source>
        <strain evidence="2">51987-8</strain>
    </source>
</reference>
<dbReference type="Proteomes" id="UP000076154">
    <property type="component" value="Unassembled WGS sequence"/>
</dbReference>
<proteinExistence type="predicted"/>
<dbReference type="AlphaFoldDB" id="A0A369K7B7"/>
<gene>
    <name evidence="2" type="ORF">Hypma_007256</name>
</gene>
<dbReference type="EMBL" id="LUEZ02000005">
    <property type="protein sequence ID" value="RDB30499.1"/>
    <property type="molecule type" value="Genomic_DNA"/>
</dbReference>
<organism evidence="2 3">
    <name type="scientific">Hypsizygus marmoreus</name>
    <name type="common">White beech mushroom</name>
    <name type="synonym">Agaricus marmoreus</name>
    <dbReference type="NCBI Taxonomy" id="39966"/>
    <lineage>
        <taxon>Eukaryota</taxon>
        <taxon>Fungi</taxon>
        <taxon>Dikarya</taxon>
        <taxon>Basidiomycota</taxon>
        <taxon>Agaricomycotina</taxon>
        <taxon>Agaricomycetes</taxon>
        <taxon>Agaricomycetidae</taxon>
        <taxon>Agaricales</taxon>
        <taxon>Tricholomatineae</taxon>
        <taxon>Lyophyllaceae</taxon>
        <taxon>Hypsizygus</taxon>
    </lineage>
</organism>
<name>A0A369K7B7_HYPMA</name>
<evidence type="ECO:0000313" key="2">
    <source>
        <dbReference type="EMBL" id="RDB30499.1"/>
    </source>
</evidence>
<evidence type="ECO:0000313" key="3">
    <source>
        <dbReference type="Proteomes" id="UP000076154"/>
    </source>
</evidence>
<keyword evidence="3" id="KW-1185">Reference proteome</keyword>
<dbReference type="InParanoid" id="A0A369K7B7"/>